<organism evidence="8 9">
    <name type="scientific">candidate division WWE3 bacterium RIFOXYC1_FULL_39_7</name>
    <dbReference type="NCBI Taxonomy" id="1802643"/>
    <lineage>
        <taxon>Bacteria</taxon>
        <taxon>Katanobacteria</taxon>
    </lineage>
</organism>
<dbReference type="GO" id="GO:0005524">
    <property type="term" value="F:ATP binding"/>
    <property type="evidence" value="ECO:0007669"/>
    <property type="project" value="UniProtKB-UniRule"/>
</dbReference>
<dbReference type="PRINTS" id="PR00094">
    <property type="entry name" value="ADENYLTKNASE"/>
</dbReference>
<protein>
    <recommendedName>
        <fullName evidence="5 7">Adenylate kinase</fullName>
        <shortName evidence="5">AK</shortName>
        <ecNumber evidence="5 7">2.7.4.3</ecNumber>
    </recommendedName>
    <alternativeName>
        <fullName evidence="5">ATP-AMP transphosphorylase</fullName>
    </alternativeName>
    <alternativeName>
        <fullName evidence="5">ATP:AMP phosphotransferase</fullName>
    </alternativeName>
    <alternativeName>
        <fullName evidence="5">Adenylate monophosphate kinase</fullName>
    </alternativeName>
</protein>
<dbReference type="AlphaFoldDB" id="A0A1F4WL31"/>
<feature type="binding site" evidence="5">
    <location>
        <position position="114"/>
    </location>
    <ligand>
        <name>ATP</name>
        <dbReference type="ChEBI" id="CHEBI:30616"/>
    </ligand>
</feature>
<sequence length="205" mass="23527">MGPQACGKGTQGELLSKELNLPIISVGQLLRDIPESHPRYQEVQGQLNSGVLVSYDLTVQIINERLSEKDCKNGYILDGWGRNIDQFEFFDPHPNWVILINIPREESLKRISGRRYCESDGKMYNIYTLPKEELAKCEGPLVQREDDTEEAVNERLEIYYRDTQKVIDKYRNEKILLEINGLGTPQQVFARVLSALELAQKISVE</sequence>
<evidence type="ECO:0000256" key="1">
    <source>
        <dbReference type="ARBA" id="ARBA00022679"/>
    </source>
</evidence>
<dbReference type="InterPro" id="IPR027417">
    <property type="entry name" value="P-loop_NTPase"/>
</dbReference>
<accession>A0A1F4WL31</accession>
<evidence type="ECO:0000256" key="3">
    <source>
        <dbReference type="ARBA" id="ARBA00022741"/>
    </source>
</evidence>
<dbReference type="InterPro" id="IPR000850">
    <property type="entry name" value="Adenylat/UMP-CMP_kin"/>
</dbReference>
<dbReference type="UniPathway" id="UPA00588">
    <property type="reaction ID" value="UER00649"/>
</dbReference>
<feature type="binding site" evidence="5">
    <location>
        <begin position="51"/>
        <end position="53"/>
    </location>
    <ligand>
        <name>AMP</name>
        <dbReference type="ChEBI" id="CHEBI:456215"/>
    </ligand>
</feature>
<evidence type="ECO:0000256" key="4">
    <source>
        <dbReference type="ARBA" id="ARBA00022777"/>
    </source>
</evidence>
<feature type="binding site" evidence="5">
    <location>
        <position position="86"/>
    </location>
    <ligand>
        <name>AMP</name>
        <dbReference type="ChEBI" id="CHEBI:456215"/>
    </ligand>
</feature>
<keyword evidence="5 7" id="KW-0067">ATP-binding</keyword>
<comment type="catalytic activity">
    <reaction evidence="5 7">
        <text>AMP + ATP = 2 ADP</text>
        <dbReference type="Rhea" id="RHEA:12973"/>
        <dbReference type="ChEBI" id="CHEBI:30616"/>
        <dbReference type="ChEBI" id="CHEBI:456215"/>
        <dbReference type="ChEBI" id="CHEBI:456216"/>
        <dbReference type="EC" id="2.7.4.3"/>
    </reaction>
</comment>
<comment type="pathway">
    <text evidence="5">Purine metabolism; AMP biosynthesis via salvage pathway; AMP from ADP: step 1/1.</text>
</comment>
<dbReference type="HAMAP" id="MF_00235">
    <property type="entry name" value="Adenylate_kinase_Adk"/>
    <property type="match status" value="1"/>
</dbReference>
<comment type="caution">
    <text evidence="5">Lacks conserved residue(s) required for the propagation of feature annotation.</text>
</comment>
<proteinExistence type="inferred from homology"/>
<feature type="binding site" evidence="5">
    <location>
        <position position="144"/>
    </location>
    <ligand>
        <name>AMP</name>
        <dbReference type="ChEBI" id="CHEBI:456215"/>
    </ligand>
</feature>
<evidence type="ECO:0000313" key="8">
    <source>
        <dbReference type="EMBL" id="OGC70076.1"/>
    </source>
</evidence>
<keyword evidence="2 5" id="KW-0545">Nucleotide biosynthesis</keyword>
<dbReference type="Proteomes" id="UP000179113">
    <property type="component" value="Unassembled WGS sequence"/>
</dbReference>
<keyword evidence="1 5" id="KW-0808">Transferase</keyword>
<evidence type="ECO:0000256" key="6">
    <source>
        <dbReference type="RuleBase" id="RU003330"/>
    </source>
</evidence>
<dbReference type="GO" id="GO:0004017">
    <property type="term" value="F:AMP kinase activity"/>
    <property type="evidence" value="ECO:0007669"/>
    <property type="project" value="UniProtKB-UniRule"/>
</dbReference>
<comment type="domain">
    <text evidence="5">Consists of three domains, a large central CORE domain and two small peripheral domains, NMPbind and LID, which undergo movements during catalysis. The LID domain closes over the site of phosphoryl transfer upon ATP binding. Assembling and dissambling the active center during each catalytic cycle provides an effective means to prevent ATP hydrolysis.</text>
</comment>
<comment type="similarity">
    <text evidence="5 6">Belongs to the adenylate kinase family.</text>
</comment>
<dbReference type="GO" id="GO:0044209">
    <property type="term" value="P:AMP salvage"/>
    <property type="evidence" value="ECO:0007669"/>
    <property type="project" value="UniProtKB-UniRule"/>
</dbReference>
<comment type="subunit">
    <text evidence="5 7">Monomer.</text>
</comment>
<dbReference type="GO" id="GO:0005737">
    <property type="term" value="C:cytoplasm"/>
    <property type="evidence" value="ECO:0007669"/>
    <property type="project" value="UniProtKB-SubCell"/>
</dbReference>
<name>A0A1F4WL31_UNCKA</name>
<evidence type="ECO:0000256" key="2">
    <source>
        <dbReference type="ARBA" id="ARBA00022727"/>
    </source>
</evidence>
<dbReference type="Pfam" id="PF00406">
    <property type="entry name" value="ADK"/>
    <property type="match status" value="1"/>
</dbReference>
<comment type="function">
    <text evidence="5">Catalyzes the reversible transfer of the terminal phosphate group between ATP and AMP. Plays an important role in cellular energy homeostasis and in adenine nucleotide metabolism.</text>
</comment>
<evidence type="ECO:0000313" key="9">
    <source>
        <dbReference type="Proteomes" id="UP000179113"/>
    </source>
</evidence>
<dbReference type="PANTHER" id="PTHR23359">
    <property type="entry name" value="NUCLEOTIDE KINASE"/>
    <property type="match status" value="1"/>
</dbReference>
<dbReference type="EMBL" id="MEWA01000010">
    <property type="protein sequence ID" value="OGC70076.1"/>
    <property type="molecule type" value="Genomic_DNA"/>
</dbReference>
<keyword evidence="4 5" id="KW-0418">Kinase</keyword>
<feature type="binding site" evidence="5">
    <location>
        <begin position="5"/>
        <end position="10"/>
    </location>
    <ligand>
        <name>ATP</name>
        <dbReference type="ChEBI" id="CHEBI:30616"/>
    </ligand>
</feature>
<feature type="binding site" evidence="5">
    <location>
        <position position="31"/>
    </location>
    <ligand>
        <name>AMP</name>
        <dbReference type="ChEBI" id="CHEBI:456215"/>
    </ligand>
</feature>
<comment type="subcellular location">
    <subcellularLocation>
        <location evidence="5 7">Cytoplasm</location>
    </subcellularLocation>
</comment>
<feature type="binding site" evidence="5">
    <location>
        <position position="183"/>
    </location>
    <ligand>
        <name>ATP</name>
        <dbReference type="ChEBI" id="CHEBI:30616"/>
    </ligand>
</feature>
<evidence type="ECO:0000256" key="5">
    <source>
        <dbReference type="HAMAP-Rule" id="MF_00235"/>
    </source>
</evidence>
<evidence type="ECO:0000256" key="7">
    <source>
        <dbReference type="RuleBase" id="RU003331"/>
    </source>
</evidence>
<dbReference type="SUPFAM" id="SSF52540">
    <property type="entry name" value="P-loop containing nucleoside triphosphate hydrolases"/>
    <property type="match status" value="1"/>
</dbReference>
<keyword evidence="5" id="KW-0963">Cytoplasm</keyword>
<feature type="binding site" evidence="5">
    <location>
        <position position="155"/>
    </location>
    <ligand>
        <name>AMP</name>
        <dbReference type="ChEBI" id="CHEBI:456215"/>
    </ligand>
</feature>
<gene>
    <name evidence="5" type="primary">adk</name>
    <name evidence="8" type="ORF">A2415_00565</name>
</gene>
<dbReference type="CDD" id="cd01428">
    <property type="entry name" value="ADK"/>
    <property type="match status" value="1"/>
</dbReference>
<dbReference type="Gene3D" id="3.40.50.300">
    <property type="entry name" value="P-loop containing nucleotide triphosphate hydrolases"/>
    <property type="match status" value="1"/>
</dbReference>
<keyword evidence="3 5" id="KW-0547">Nucleotide-binding</keyword>
<comment type="caution">
    <text evidence="8">The sequence shown here is derived from an EMBL/GenBank/DDBJ whole genome shotgun (WGS) entry which is preliminary data.</text>
</comment>
<reference evidence="8 9" key="1">
    <citation type="journal article" date="2016" name="Nat. Commun.">
        <title>Thousands of microbial genomes shed light on interconnected biogeochemical processes in an aquifer system.</title>
        <authorList>
            <person name="Anantharaman K."/>
            <person name="Brown C.T."/>
            <person name="Hug L.A."/>
            <person name="Sharon I."/>
            <person name="Castelle C.J."/>
            <person name="Probst A.J."/>
            <person name="Thomas B.C."/>
            <person name="Singh A."/>
            <person name="Wilkins M.J."/>
            <person name="Karaoz U."/>
            <person name="Brodie E.L."/>
            <person name="Williams K.H."/>
            <person name="Hubbard S.S."/>
            <person name="Banfield J.F."/>
        </authorList>
    </citation>
    <scope>NUCLEOTIDE SEQUENCE [LARGE SCALE GENOMIC DNA]</scope>
</reference>
<dbReference type="EC" id="2.7.4.3" evidence="5 7"/>